<feature type="compositionally biased region" description="Low complexity" evidence="1">
    <location>
        <begin position="54"/>
        <end position="69"/>
    </location>
</feature>
<proteinExistence type="predicted"/>
<comment type="caution">
    <text evidence="2">The sequence shown here is derived from an EMBL/GenBank/DDBJ whole genome shotgun (WGS) entry which is preliminary data.</text>
</comment>
<dbReference type="RefSeq" id="WP_190210847.1">
    <property type="nucleotide sequence ID" value="NZ_BNBO01000010.1"/>
</dbReference>
<sequence>MSSTTPAPERAPRDRAGEPARPASDQGPRPDEAPAAAPLPGAAMRTLLAACAAAEAVSTPPGRRGPAARPGERRTAA</sequence>
<reference evidence="2" key="1">
    <citation type="journal article" date="2014" name="Int. J. Syst. Evol. Microbiol.">
        <title>Complete genome sequence of Corynebacterium casei LMG S-19264T (=DSM 44701T), isolated from a smear-ripened cheese.</title>
        <authorList>
            <consortium name="US DOE Joint Genome Institute (JGI-PGF)"/>
            <person name="Walter F."/>
            <person name="Albersmeier A."/>
            <person name="Kalinowski J."/>
            <person name="Ruckert C."/>
        </authorList>
    </citation>
    <scope>NUCLEOTIDE SEQUENCE</scope>
    <source>
        <strain evidence="2">JCM 4646</strain>
    </source>
</reference>
<dbReference type="GeneID" id="95352900"/>
<feature type="region of interest" description="Disordered" evidence="1">
    <location>
        <begin position="54"/>
        <end position="77"/>
    </location>
</feature>
<dbReference type="AlphaFoldDB" id="A0A919FL22"/>
<dbReference type="EMBL" id="BNBO01000010">
    <property type="protein sequence ID" value="GHH68220.1"/>
    <property type="molecule type" value="Genomic_DNA"/>
</dbReference>
<evidence type="ECO:0000313" key="2">
    <source>
        <dbReference type="EMBL" id="GHH68220.1"/>
    </source>
</evidence>
<evidence type="ECO:0000256" key="1">
    <source>
        <dbReference type="SAM" id="MobiDB-lite"/>
    </source>
</evidence>
<evidence type="ECO:0000313" key="3">
    <source>
        <dbReference type="Proteomes" id="UP000617734"/>
    </source>
</evidence>
<name>A0A919FL22_9ACTN</name>
<keyword evidence="3" id="KW-1185">Reference proteome</keyword>
<protein>
    <submittedName>
        <fullName evidence="2">Uncharacterized protein</fullName>
    </submittedName>
</protein>
<feature type="region of interest" description="Disordered" evidence="1">
    <location>
        <begin position="1"/>
        <end position="41"/>
    </location>
</feature>
<dbReference type="Proteomes" id="UP000617734">
    <property type="component" value="Unassembled WGS sequence"/>
</dbReference>
<reference evidence="2" key="2">
    <citation type="submission" date="2020-09" db="EMBL/GenBank/DDBJ databases">
        <authorList>
            <person name="Sun Q."/>
            <person name="Ohkuma M."/>
        </authorList>
    </citation>
    <scope>NUCLEOTIDE SEQUENCE</scope>
    <source>
        <strain evidence="2">JCM 4646</strain>
    </source>
</reference>
<accession>A0A919FL22</accession>
<organism evidence="2 3">
    <name type="scientific">Kitasatospora indigofera</name>
    <dbReference type="NCBI Taxonomy" id="67307"/>
    <lineage>
        <taxon>Bacteria</taxon>
        <taxon>Bacillati</taxon>
        <taxon>Actinomycetota</taxon>
        <taxon>Actinomycetes</taxon>
        <taxon>Kitasatosporales</taxon>
        <taxon>Streptomycetaceae</taxon>
        <taxon>Kitasatospora</taxon>
    </lineage>
</organism>
<gene>
    <name evidence="2" type="ORF">GCM10018781_24500</name>
</gene>